<evidence type="ECO:0000313" key="2">
    <source>
        <dbReference type="EMBL" id="KAF7573916.1"/>
    </source>
</evidence>
<dbReference type="GeneID" id="90955178"/>
<feature type="region of interest" description="Disordered" evidence="1">
    <location>
        <begin position="1"/>
        <end position="55"/>
    </location>
</feature>
<feature type="compositionally biased region" description="Basic and acidic residues" evidence="1">
    <location>
        <begin position="46"/>
        <end position="55"/>
    </location>
</feature>
<evidence type="ECO:0000313" key="3">
    <source>
        <dbReference type="Proteomes" id="UP000245464"/>
    </source>
</evidence>
<organism evidence="2 3">
    <name type="scientific">Pyrenophora tritici-repentis</name>
    <dbReference type="NCBI Taxonomy" id="45151"/>
    <lineage>
        <taxon>Eukaryota</taxon>
        <taxon>Fungi</taxon>
        <taxon>Dikarya</taxon>
        <taxon>Ascomycota</taxon>
        <taxon>Pezizomycotina</taxon>
        <taxon>Dothideomycetes</taxon>
        <taxon>Pleosporomycetidae</taxon>
        <taxon>Pleosporales</taxon>
        <taxon>Pleosporineae</taxon>
        <taxon>Pleosporaceae</taxon>
        <taxon>Pyrenophora</taxon>
    </lineage>
</organism>
<dbReference type="EMBL" id="NQIK02000002">
    <property type="protein sequence ID" value="KAF7573916.1"/>
    <property type="molecule type" value="Genomic_DNA"/>
</dbReference>
<gene>
    <name evidence="2" type="ORF">PtrM4_055390</name>
</gene>
<accession>A0A834S1W2</accession>
<feature type="compositionally biased region" description="Low complexity" evidence="1">
    <location>
        <begin position="1"/>
        <end position="10"/>
    </location>
</feature>
<proteinExistence type="predicted"/>
<comment type="caution">
    <text evidence="2">The sequence shown here is derived from an EMBL/GenBank/DDBJ whole genome shotgun (WGS) entry which is preliminary data.</text>
</comment>
<dbReference type="KEGG" id="ptrr:90955178"/>
<dbReference type="Proteomes" id="UP000245464">
    <property type="component" value="Chromosome 2"/>
</dbReference>
<feature type="compositionally biased region" description="Pro residues" evidence="1">
    <location>
        <begin position="19"/>
        <end position="30"/>
    </location>
</feature>
<evidence type="ECO:0000256" key="1">
    <source>
        <dbReference type="SAM" id="MobiDB-lite"/>
    </source>
</evidence>
<sequence>MAAVAGAQPLGGPPAGGGPTPPSYAGPVPPTRKCSKRQCPHMLEAPIDKKPDGSD</sequence>
<dbReference type="AlphaFoldDB" id="A0A834S1W2"/>
<protein>
    <submittedName>
        <fullName evidence="2">Uncharacterized protein</fullName>
    </submittedName>
</protein>
<dbReference type="RefSeq" id="XP_065963774.1">
    <property type="nucleotide sequence ID" value="XM_066105147.1"/>
</dbReference>
<name>A0A834S1W2_9PLEO</name>
<reference evidence="2 3" key="1">
    <citation type="journal article" date="2018" name="BMC Genomics">
        <title>Comparative genomics of the wheat fungal pathogen Pyrenophora tritici-repentis reveals chromosomal variations and genome plasticity.</title>
        <authorList>
            <person name="Moolhuijzen P."/>
            <person name="See P.T."/>
            <person name="Hane J.K."/>
            <person name="Shi G."/>
            <person name="Liu Z."/>
            <person name="Oliver R.P."/>
            <person name="Moffat C.S."/>
        </authorList>
    </citation>
    <scope>NUCLEOTIDE SEQUENCE [LARGE SCALE GENOMIC DNA]</scope>
    <source>
        <strain evidence="2">M4</strain>
    </source>
</reference>